<accession>A0A0F9JY51</accession>
<reference evidence="1" key="1">
    <citation type="journal article" date="2015" name="Nature">
        <title>Complex archaea that bridge the gap between prokaryotes and eukaryotes.</title>
        <authorList>
            <person name="Spang A."/>
            <person name="Saw J.H."/>
            <person name="Jorgensen S.L."/>
            <person name="Zaremba-Niedzwiedzka K."/>
            <person name="Martijn J."/>
            <person name="Lind A.E."/>
            <person name="van Eijk R."/>
            <person name="Schleper C."/>
            <person name="Guy L."/>
            <person name="Ettema T.J."/>
        </authorList>
    </citation>
    <scope>NUCLEOTIDE SEQUENCE</scope>
</reference>
<dbReference type="AlphaFoldDB" id="A0A0F9JY51"/>
<organism evidence="1">
    <name type="scientific">marine sediment metagenome</name>
    <dbReference type="NCBI Taxonomy" id="412755"/>
    <lineage>
        <taxon>unclassified sequences</taxon>
        <taxon>metagenomes</taxon>
        <taxon>ecological metagenomes</taxon>
    </lineage>
</organism>
<gene>
    <name evidence="1" type="ORF">LCGC14_1397520</name>
</gene>
<sequence>MYYYKIVREVDGKRYSLSKKLDNLEIEYKLGRYNFPNLLSSRIFVYASCQDAMTNLEAISSLPWSCYESYELWRIKAIDPRRMIYYCVSMDVEDIRTYWIKWRFLRSAYKHIFGNRYTGCKAIKLVERVL</sequence>
<proteinExistence type="predicted"/>
<dbReference type="EMBL" id="LAZR01009093">
    <property type="protein sequence ID" value="KKM74724.1"/>
    <property type="molecule type" value="Genomic_DNA"/>
</dbReference>
<protein>
    <submittedName>
        <fullName evidence="1">Uncharacterized protein</fullName>
    </submittedName>
</protein>
<comment type="caution">
    <text evidence="1">The sequence shown here is derived from an EMBL/GenBank/DDBJ whole genome shotgun (WGS) entry which is preliminary data.</text>
</comment>
<evidence type="ECO:0000313" key="1">
    <source>
        <dbReference type="EMBL" id="KKM74724.1"/>
    </source>
</evidence>
<name>A0A0F9JY51_9ZZZZ</name>